<dbReference type="Proteomes" id="UP001497497">
    <property type="component" value="Unassembled WGS sequence"/>
</dbReference>
<gene>
    <name evidence="4" type="ORF">GSLYS_00020051001</name>
</gene>
<dbReference type="AlphaFoldDB" id="A0AAV2II11"/>
<dbReference type="InterPro" id="IPR002110">
    <property type="entry name" value="Ankyrin_rpt"/>
</dbReference>
<keyword evidence="5" id="KW-1185">Reference proteome</keyword>
<keyword evidence="1" id="KW-0677">Repeat</keyword>
<dbReference type="GO" id="GO:0070531">
    <property type="term" value="C:BRCA1-A complex"/>
    <property type="evidence" value="ECO:0007669"/>
    <property type="project" value="TreeGrafter"/>
</dbReference>
<evidence type="ECO:0008006" key="6">
    <source>
        <dbReference type="Google" id="ProtNLM"/>
    </source>
</evidence>
<dbReference type="PROSITE" id="PS50297">
    <property type="entry name" value="ANK_REP_REGION"/>
    <property type="match status" value="2"/>
</dbReference>
<accession>A0AAV2II11</accession>
<dbReference type="SMART" id="SM00248">
    <property type="entry name" value="ANK"/>
    <property type="match status" value="2"/>
</dbReference>
<dbReference type="PROSITE" id="PS50088">
    <property type="entry name" value="ANK_REPEAT"/>
    <property type="match status" value="2"/>
</dbReference>
<dbReference type="InterPro" id="IPR036770">
    <property type="entry name" value="Ankyrin_rpt-contain_sf"/>
</dbReference>
<dbReference type="PANTHER" id="PTHR24171:SF8">
    <property type="entry name" value="BRCA1-ASSOCIATED RING DOMAIN PROTEIN 1"/>
    <property type="match status" value="1"/>
</dbReference>
<dbReference type="Pfam" id="PF12796">
    <property type="entry name" value="Ank_2"/>
    <property type="match status" value="1"/>
</dbReference>
<feature type="repeat" description="ANK" evidence="3">
    <location>
        <begin position="70"/>
        <end position="102"/>
    </location>
</feature>
<dbReference type="GO" id="GO:0004842">
    <property type="term" value="F:ubiquitin-protein transferase activity"/>
    <property type="evidence" value="ECO:0007669"/>
    <property type="project" value="TreeGrafter"/>
</dbReference>
<dbReference type="PANTHER" id="PTHR24171">
    <property type="entry name" value="ANKYRIN REPEAT DOMAIN-CONTAINING PROTEIN 39-RELATED"/>
    <property type="match status" value="1"/>
</dbReference>
<organism evidence="4 5">
    <name type="scientific">Lymnaea stagnalis</name>
    <name type="common">Great pond snail</name>
    <name type="synonym">Helix stagnalis</name>
    <dbReference type="NCBI Taxonomy" id="6523"/>
    <lineage>
        <taxon>Eukaryota</taxon>
        <taxon>Metazoa</taxon>
        <taxon>Spiralia</taxon>
        <taxon>Lophotrochozoa</taxon>
        <taxon>Mollusca</taxon>
        <taxon>Gastropoda</taxon>
        <taxon>Heterobranchia</taxon>
        <taxon>Euthyneura</taxon>
        <taxon>Panpulmonata</taxon>
        <taxon>Hygrophila</taxon>
        <taxon>Lymnaeoidea</taxon>
        <taxon>Lymnaeidae</taxon>
        <taxon>Lymnaea</taxon>
    </lineage>
</organism>
<keyword evidence="2 3" id="KW-0040">ANK repeat</keyword>
<evidence type="ECO:0000313" key="5">
    <source>
        <dbReference type="Proteomes" id="UP001497497"/>
    </source>
</evidence>
<proteinExistence type="predicted"/>
<comment type="caution">
    <text evidence="4">The sequence shown here is derived from an EMBL/GenBank/DDBJ whole genome shotgun (WGS) entry which is preliminary data.</text>
</comment>
<evidence type="ECO:0000313" key="4">
    <source>
        <dbReference type="EMBL" id="CAL1546674.1"/>
    </source>
</evidence>
<evidence type="ECO:0000256" key="1">
    <source>
        <dbReference type="ARBA" id="ARBA00022737"/>
    </source>
</evidence>
<dbReference type="GO" id="GO:0031436">
    <property type="term" value="C:BRCA1-BARD1 complex"/>
    <property type="evidence" value="ECO:0007669"/>
    <property type="project" value="TreeGrafter"/>
</dbReference>
<reference evidence="4 5" key="1">
    <citation type="submission" date="2024-04" db="EMBL/GenBank/DDBJ databases">
        <authorList>
            <consortium name="Genoscope - CEA"/>
            <person name="William W."/>
        </authorList>
    </citation>
    <scope>NUCLEOTIDE SEQUENCE [LARGE SCALE GENOMIC DNA]</scope>
</reference>
<name>A0AAV2II11_LYMST</name>
<sequence>MSEDKDQEFVWKVKNGELNDIKTFVEKEGVDVNKAIQGRLPLHYAADYGQTEVIEYLISKGAKVNEPDKYGISPLLSAIFEGHTASVKLLLEKGANKNEKSPEGIPYIECAEKDEIKALLK</sequence>
<dbReference type="SUPFAM" id="SSF48403">
    <property type="entry name" value="Ankyrin repeat"/>
    <property type="match status" value="1"/>
</dbReference>
<evidence type="ECO:0000256" key="2">
    <source>
        <dbReference type="ARBA" id="ARBA00023043"/>
    </source>
</evidence>
<dbReference type="EMBL" id="CAXITT010000842">
    <property type="protein sequence ID" value="CAL1546674.1"/>
    <property type="molecule type" value="Genomic_DNA"/>
</dbReference>
<evidence type="ECO:0000256" key="3">
    <source>
        <dbReference type="PROSITE-ProRule" id="PRU00023"/>
    </source>
</evidence>
<feature type="repeat" description="ANK" evidence="3">
    <location>
        <begin position="37"/>
        <end position="69"/>
    </location>
</feature>
<dbReference type="PRINTS" id="PR01415">
    <property type="entry name" value="ANKYRIN"/>
</dbReference>
<dbReference type="GO" id="GO:0085020">
    <property type="term" value="P:protein K6-linked ubiquitination"/>
    <property type="evidence" value="ECO:0007669"/>
    <property type="project" value="TreeGrafter"/>
</dbReference>
<dbReference type="Gene3D" id="1.25.40.20">
    <property type="entry name" value="Ankyrin repeat-containing domain"/>
    <property type="match status" value="1"/>
</dbReference>
<protein>
    <recommendedName>
        <fullName evidence="6">Myotrophin</fullName>
    </recommendedName>
</protein>